<comment type="function">
    <text evidence="1">Forms the sliding-clamp-loader together with the small subunit. The clamp loader holds the clamp in an open conformation and places it onto the DNA.</text>
</comment>
<reference evidence="2 3" key="1">
    <citation type="journal article" date="2010" name="Virol. J.">
        <title>Genomes of the T4-related bacteriophages as windows on microbial genome evolution.</title>
        <authorList>
            <person name="Petrov V.M."/>
            <person name="Ratnayaka S."/>
            <person name="Nolan J.M."/>
            <person name="Miller E.S."/>
            <person name="Karam J.D."/>
        </authorList>
    </citation>
    <scope>NUCLEOTIDE SEQUENCE [LARGE SCALE GENOMIC DNA]</scope>
</reference>
<dbReference type="RefSeq" id="YP_004009717.1">
    <property type="nucleotide sequence ID" value="NC_014661.1"/>
</dbReference>
<organism evidence="2 3">
    <name type="scientific">Acinetobacter phage Acj61</name>
    <dbReference type="NCBI Taxonomy" id="760732"/>
    <lineage>
        <taxon>Viruses</taxon>
        <taxon>Duplodnaviria</taxon>
        <taxon>Heunggongvirae</taxon>
        <taxon>Uroviricota</taxon>
        <taxon>Caudoviricetes</taxon>
        <taxon>Pantevenvirales</taxon>
        <taxon>Straboviridae</taxon>
        <taxon>Twarogvirinae</taxon>
        <taxon>Lasallevirus</taxon>
        <taxon>Lasallevirus Acj61</taxon>
        <taxon>Acinetobacter virus Acj61</taxon>
    </lineage>
</organism>
<dbReference type="Proteomes" id="UP000008730">
    <property type="component" value="Segment"/>
</dbReference>
<evidence type="ECO:0000313" key="3">
    <source>
        <dbReference type="Proteomes" id="UP000008730"/>
    </source>
</evidence>
<dbReference type="EMBL" id="GU911519">
    <property type="protein sequence ID" value="ADG36065.1"/>
    <property type="molecule type" value="Genomic_DNA"/>
</dbReference>
<evidence type="ECO:0000256" key="1">
    <source>
        <dbReference type="HAMAP-Rule" id="MF_04163"/>
    </source>
</evidence>
<dbReference type="GO" id="GO:0003689">
    <property type="term" value="F:DNA clamp loader activity"/>
    <property type="evidence" value="ECO:0007669"/>
    <property type="project" value="UniProtKB-UniRule"/>
</dbReference>
<dbReference type="Pfam" id="PF16790">
    <property type="entry name" value="Phage_clamp_A"/>
    <property type="match status" value="1"/>
</dbReference>
<comment type="similarity">
    <text evidence="1">Belongs to the Tevenvirinae sliding-clamp-loader small subunit family.</text>
</comment>
<gene>
    <name evidence="2" type="primary">62</name>
    <name evidence="2" type="ORF">Acj61p100</name>
</gene>
<name>E5E481_9CAUD</name>
<evidence type="ECO:0000313" key="2">
    <source>
        <dbReference type="EMBL" id="ADG36065.1"/>
    </source>
</evidence>
<dbReference type="GO" id="GO:0003677">
    <property type="term" value="F:DNA binding"/>
    <property type="evidence" value="ECO:0007669"/>
    <property type="project" value="UniProtKB-UniRule"/>
</dbReference>
<dbReference type="GeneID" id="9925991"/>
<protein>
    <recommendedName>
        <fullName evidence="1">Sliding-clamp-loader small subunit</fullName>
    </recommendedName>
    <alternativeName>
        <fullName evidence="1">Clamp loader gp62 subunit</fullName>
    </alternativeName>
</protein>
<dbReference type="HAMAP" id="MF_04163">
    <property type="entry name" value="T4_Clamp_Loader_S"/>
    <property type="match status" value="1"/>
</dbReference>
<keyword evidence="1" id="KW-1194">Viral DNA replication</keyword>
<proteinExistence type="inferred from homology"/>
<dbReference type="GO" id="GO:0039693">
    <property type="term" value="P:viral DNA genome replication"/>
    <property type="evidence" value="ECO:0007669"/>
    <property type="project" value="UniProtKB-UniRule"/>
</dbReference>
<accession>E5E481</accession>
<dbReference type="OrthoDB" id="12022at10239"/>
<dbReference type="Gene3D" id="6.10.250.1260">
    <property type="match status" value="1"/>
</dbReference>
<dbReference type="Gene3D" id="1.20.272.50">
    <property type="entry name" value="Bacteriophage clamp loader A subunit, A' domain"/>
    <property type="match status" value="1"/>
</dbReference>
<sequence length="188" mass="21865">MICLFGEDEQQYSEHDVAWFGKDWEAVQKLADSYKEKPENEFFMLLNNINTGKKELPVGNIDSYSKFAVDNMLSKHVDCIHHVYMANMLLHGMSDQAHHNYLMNAIPHGKRFAKAVKLDESFKDKFVLQLLQKFYKVNPGKAVEYRDLLQHKGKLDAVLQQAKGFVTDEFLKSITKNVKEQKELKRLL</sequence>
<keyword evidence="1" id="KW-0238">DNA-binding</keyword>
<dbReference type="Gene3D" id="1.10.8.700">
    <property type="entry name" value="Bacteriophage clamp loader A subunit, A domain"/>
    <property type="match status" value="1"/>
</dbReference>
<keyword evidence="3" id="KW-1185">Reference proteome</keyword>
<keyword evidence="1" id="KW-0235">DNA replication</keyword>
<dbReference type="InterPro" id="IPR031868">
    <property type="entry name" value="Phage_clamp_gp62"/>
</dbReference>
<dbReference type="KEGG" id="vg:9925991"/>
<dbReference type="GO" id="GO:0006260">
    <property type="term" value="P:DNA replication"/>
    <property type="evidence" value="ECO:0007669"/>
    <property type="project" value="InterPro"/>
</dbReference>
<comment type="subunit">
    <text evidence="1">The sliding-clamp-loader consists of 4 large subunits and 1 small subunit. Interacts with the sliding clamp; this interaction allows the sliding-clamp-loader to open the sliding clamp. Part of the replicase complex that includes the DNA polymerase, the polymerase clamp, the clamp loader complex, the single-stranded DNA binding protein, the primase, the helicase and the helicase assembly factor.</text>
</comment>